<reference evidence="9" key="2">
    <citation type="journal article" date="2021" name="PeerJ">
        <title>Extensive microbial diversity within the chicken gut microbiome revealed by metagenomics and culture.</title>
        <authorList>
            <person name="Gilroy R."/>
            <person name="Ravi A."/>
            <person name="Getino M."/>
            <person name="Pursley I."/>
            <person name="Horton D.L."/>
            <person name="Alikhan N.F."/>
            <person name="Baker D."/>
            <person name="Gharbi K."/>
            <person name="Hall N."/>
            <person name="Watson M."/>
            <person name="Adriaenssens E.M."/>
            <person name="Foster-Nyarko E."/>
            <person name="Jarju S."/>
            <person name="Secka A."/>
            <person name="Antonio M."/>
            <person name="Oren A."/>
            <person name="Chaudhuri R.R."/>
            <person name="La Ragione R."/>
            <person name="Hildebrand F."/>
            <person name="Pallen M.J."/>
        </authorList>
    </citation>
    <scope>NUCLEOTIDE SEQUENCE</scope>
    <source>
        <strain evidence="9">CHK160-1198</strain>
    </source>
</reference>
<protein>
    <recommendedName>
        <fullName evidence="2">precorrin-2 dehydrogenase</fullName>
        <ecNumber evidence="2">1.3.1.76</ecNumber>
    </recommendedName>
</protein>
<comment type="pathway">
    <text evidence="1">Porphyrin-containing compound metabolism; siroheme biosynthesis; sirohydrochlorin from precorrin-2: step 1/1.</text>
</comment>
<dbReference type="AlphaFoldDB" id="A0A9D1MNQ4"/>
<evidence type="ECO:0000256" key="4">
    <source>
        <dbReference type="ARBA" id="ARBA00023027"/>
    </source>
</evidence>
<organism evidence="9 10">
    <name type="scientific">Candidatus Avacidaminococcus intestinavium</name>
    <dbReference type="NCBI Taxonomy" id="2840684"/>
    <lineage>
        <taxon>Bacteria</taxon>
        <taxon>Bacillati</taxon>
        <taxon>Bacillota</taxon>
        <taxon>Negativicutes</taxon>
        <taxon>Acidaminococcales</taxon>
        <taxon>Acidaminococcaceae</taxon>
        <taxon>Acidaminococcaceae incertae sedis</taxon>
        <taxon>Candidatus Avacidaminococcus</taxon>
    </lineage>
</organism>
<accession>A0A9D1MNQ4</accession>
<dbReference type="GO" id="GO:0004325">
    <property type="term" value="F:ferrochelatase activity"/>
    <property type="evidence" value="ECO:0007669"/>
    <property type="project" value="InterPro"/>
</dbReference>
<dbReference type="NCBIfam" id="TIGR01470">
    <property type="entry name" value="cysG_Nterm"/>
    <property type="match status" value="1"/>
</dbReference>
<keyword evidence="4" id="KW-0520">NAD</keyword>
<comment type="caution">
    <text evidence="9">The sequence shown here is derived from an EMBL/GenBank/DDBJ whole genome shotgun (WGS) entry which is preliminary data.</text>
</comment>
<proteinExistence type="predicted"/>
<evidence type="ECO:0000256" key="6">
    <source>
        <dbReference type="ARBA" id="ARBA00047561"/>
    </source>
</evidence>
<dbReference type="InterPro" id="IPR019478">
    <property type="entry name" value="Sirohaem_synthase_dimer_dom"/>
</dbReference>
<keyword evidence="3" id="KW-0560">Oxidoreductase</keyword>
<dbReference type="InterPro" id="IPR036291">
    <property type="entry name" value="NAD(P)-bd_dom_sf"/>
</dbReference>
<dbReference type="GO" id="GO:0043115">
    <property type="term" value="F:precorrin-2 dehydrogenase activity"/>
    <property type="evidence" value="ECO:0007669"/>
    <property type="project" value="UniProtKB-EC"/>
</dbReference>
<comment type="catalytic activity">
    <reaction evidence="6">
        <text>precorrin-2 + NAD(+) = sirohydrochlorin + NADH + 2 H(+)</text>
        <dbReference type="Rhea" id="RHEA:15613"/>
        <dbReference type="ChEBI" id="CHEBI:15378"/>
        <dbReference type="ChEBI" id="CHEBI:57540"/>
        <dbReference type="ChEBI" id="CHEBI:57945"/>
        <dbReference type="ChEBI" id="CHEBI:58351"/>
        <dbReference type="ChEBI" id="CHEBI:58827"/>
        <dbReference type="EC" id="1.3.1.76"/>
    </reaction>
</comment>
<dbReference type="InterPro" id="IPR028281">
    <property type="entry name" value="Sirohaem_synthase_central"/>
</dbReference>
<evidence type="ECO:0000313" key="9">
    <source>
        <dbReference type="EMBL" id="HIU63447.1"/>
    </source>
</evidence>
<dbReference type="EMBL" id="DVNI01000003">
    <property type="protein sequence ID" value="HIU63447.1"/>
    <property type="molecule type" value="Genomic_DNA"/>
</dbReference>
<dbReference type="SUPFAM" id="SSF51735">
    <property type="entry name" value="NAD(P)-binding Rossmann-fold domains"/>
    <property type="match status" value="1"/>
</dbReference>
<feature type="domain" description="Siroheme synthase central" evidence="8">
    <location>
        <begin position="117"/>
        <end position="143"/>
    </location>
</feature>
<dbReference type="Gene3D" id="3.40.50.720">
    <property type="entry name" value="NAD(P)-binding Rossmann-like Domain"/>
    <property type="match status" value="1"/>
</dbReference>
<dbReference type="PANTHER" id="PTHR35330:SF1">
    <property type="entry name" value="SIROHEME BIOSYNTHESIS PROTEIN MET8"/>
    <property type="match status" value="1"/>
</dbReference>
<evidence type="ECO:0000259" key="7">
    <source>
        <dbReference type="Pfam" id="PF10414"/>
    </source>
</evidence>
<name>A0A9D1MNQ4_9FIRM</name>
<dbReference type="Pfam" id="PF13241">
    <property type="entry name" value="NAD_binding_7"/>
    <property type="match status" value="1"/>
</dbReference>
<dbReference type="Pfam" id="PF14824">
    <property type="entry name" value="Sirohm_synth_M"/>
    <property type="match status" value="1"/>
</dbReference>
<dbReference type="Proteomes" id="UP000824099">
    <property type="component" value="Unassembled WGS sequence"/>
</dbReference>
<gene>
    <name evidence="9" type="ORF">IAB06_00185</name>
</gene>
<evidence type="ECO:0000313" key="10">
    <source>
        <dbReference type="Proteomes" id="UP000824099"/>
    </source>
</evidence>
<reference evidence="9" key="1">
    <citation type="submission" date="2020-10" db="EMBL/GenBank/DDBJ databases">
        <authorList>
            <person name="Gilroy R."/>
        </authorList>
    </citation>
    <scope>NUCLEOTIDE SEQUENCE</scope>
    <source>
        <strain evidence="9">CHK160-1198</strain>
    </source>
</reference>
<evidence type="ECO:0000256" key="3">
    <source>
        <dbReference type="ARBA" id="ARBA00023002"/>
    </source>
</evidence>
<dbReference type="InterPro" id="IPR042518">
    <property type="entry name" value="SirC_C"/>
</dbReference>
<dbReference type="PANTHER" id="PTHR35330">
    <property type="entry name" value="SIROHEME BIOSYNTHESIS PROTEIN MET8"/>
    <property type="match status" value="1"/>
</dbReference>
<dbReference type="GO" id="GO:0019354">
    <property type="term" value="P:siroheme biosynthetic process"/>
    <property type="evidence" value="ECO:0007669"/>
    <property type="project" value="InterPro"/>
</dbReference>
<feature type="domain" description="Sirohaem synthase dimerisation" evidence="7">
    <location>
        <begin position="149"/>
        <end position="205"/>
    </location>
</feature>
<evidence type="ECO:0000256" key="5">
    <source>
        <dbReference type="ARBA" id="ARBA00023244"/>
    </source>
</evidence>
<dbReference type="SUPFAM" id="SSF75615">
    <property type="entry name" value="Siroheme synthase middle domains-like"/>
    <property type="match status" value="1"/>
</dbReference>
<dbReference type="Gene3D" id="1.10.8.610">
    <property type="entry name" value="SirC, precorrin-2 dehydrogenase, C-terminal helical domain-like"/>
    <property type="match status" value="1"/>
</dbReference>
<evidence type="ECO:0000256" key="1">
    <source>
        <dbReference type="ARBA" id="ARBA00005010"/>
    </source>
</evidence>
<dbReference type="Pfam" id="PF10414">
    <property type="entry name" value="CysG_dimeriser"/>
    <property type="match status" value="1"/>
</dbReference>
<dbReference type="InterPro" id="IPR006367">
    <property type="entry name" value="Sirohaem_synthase_N"/>
</dbReference>
<dbReference type="EC" id="1.3.1.76" evidence="2"/>
<evidence type="ECO:0000259" key="8">
    <source>
        <dbReference type="Pfam" id="PF14824"/>
    </source>
</evidence>
<sequence length="212" mass="23446">MTYYPINLVIKNKRCVVVGGGRVALRKVQSLLEAEALVTVISPMLLPQFAKIKSKITYLEKKYTQGDLEDCFIVICATNNQQVNAAAAEEARASGALVDLTDNAAEGDFTVPAKVRRGPLTLTISTDGLSPALTVLIKKELEKKYNENYTEFLLLLGELRGKLKQEVACSKHREAIWRTVLTEEVIKLAQAGKIKEVKEILEHAISSFRAQS</sequence>
<dbReference type="InterPro" id="IPR028161">
    <property type="entry name" value="Met8-like"/>
</dbReference>
<keyword evidence="5" id="KW-0627">Porphyrin biosynthesis</keyword>
<evidence type="ECO:0000256" key="2">
    <source>
        <dbReference type="ARBA" id="ARBA00012400"/>
    </source>
</evidence>